<keyword evidence="2" id="KW-1185">Reference proteome</keyword>
<protein>
    <recommendedName>
        <fullName evidence="3">ASCH domain-containing protein</fullName>
    </recommendedName>
</protein>
<sequence length="100" mass="12236">MRFDVKEAREFLKENGFVFTVRAHNYREVSHKKVKEIGNVLVVMITEIEFDYELMDYARLSGFDDGEREFYEIINEWWDTIEKYCKGKRKYLYLVMVEDE</sequence>
<proteinExistence type="predicted"/>
<evidence type="ECO:0000313" key="2">
    <source>
        <dbReference type="Proteomes" id="UP000070504"/>
    </source>
</evidence>
<dbReference type="EMBL" id="LHYH01000010">
    <property type="protein sequence ID" value="KXB07157.1"/>
    <property type="molecule type" value="Genomic_DNA"/>
</dbReference>
<dbReference type="AlphaFoldDB" id="A0A133VL48"/>
<organism evidence="1 2">
    <name type="scientific">candidate division MSBL1 archaeon SCGC-AAA382K21</name>
    <dbReference type="NCBI Taxonomy" id="1698283"/>
    <lineage>
        <taxon>Archaea</taxon>
        <taxon>Methanobacteriati</taxon>
        <taxon>Methanobacteriota</taxon>
        <taxon>candidate division MSBL1</taxon>
    </lineage>
</organism>
<evidence type="ECO:0008006" key="3">
    <source>
        <dbReference type="Google" id="ProtNLM"/>
    </source>
</evidence>
<dbReference type="Proteomes" id="UP000070504">
    <property type="component" value="Unassembled WGS sequence"/>
</dbReference>
<reference evidence="1 2" key="1">
    <citation type="journal article" date="2016" name="Sci. Rep.">
        <title>Metabolic traits of an uncultured archaeal lineage -MSBL1- from brine pools of the Red Sea.</title>
        <authorList>
            <person name="Mwirichia R."/>
            <person name="Alam I."/>
            <person name="Rashid M."/>
            <person name="Vinu M."/>
            <person name="Ba-Alawi W."/>
            <person name="Anthony Kamau A."/>
            <person name="Kamanda Ngugi D."/>
            <person name="Goker M."/>
            <person name="Klenk H.P."/>
            <person name="Bajic V."/>
            <person name="Stingl U."/>
        </authorList>
    </citation>
    <scope>NUCLEOTIDE SEQUENCE [LARGE SCALE GENOMIC DNA]</scope>
    <source>
        <strain evidence="1">SCGC-AAA382K21</strain>
    </source>
</reference>
<comment type="caution">
    <text evidence="1">The sequence shown here is derived from an EMBL/GenBank/DDBJ whole genome shotgun (WGS) entry which is preliminary data.</text>
</comment>
<gene>
    <name evidence="1" type="ORF">AKJ54_00705</name>
</gene>
<evidence type="ECO:0000313" key="1">
    <source>
        <dbReference type="EMBL" id="KXB07157.1"/>
    </source>
</evidence>
<name>A0A133VL48_9EURY</name>
<accession>A0A133VL48</accession>